<dbReference type="Proteomes" id="UP000281343">
    <property type="component" value="Unassembled WGS sequence"/>
</dbReference>
<dbReference type="SUPFAM" id="SSF56935">
    <property type="entry name" value="Porins"/>
    <property type="match status" value="1"/>
</dbReference>
<dbReference type="AlphaFoldDB" id="A0A3L9YIL0"/>
<evidence type="ECO:0000259" key="2">
    <source>
        <dbReference type="Pfam" id="PF13609"/>
    </source>
</evidence>
<keyword evidence="1" id="KW-0732">Signal</keyword>
<dbReference type="Gene3D" id="2.40.160.10">
    <property type="entry name" value="Porin"/>
    <property type="match status" value="1"/>
</dbReference>
<proteinExistence type="predicted"/>
<dbReference type="OrthoDB" id="7326315at2"/>
<dbReference type="GO" id="GO:0015288">
    <property type="term" value="F:porin activity"/>
    <property type="evidence" value="ECO:0007669"/>
    <property type="project" value="InterPro"/>
</dbReference>
<feature type="signal peptide" evidence="1">
    <location>
        <begin position="1"/>
        <end position="20"/>
    </location>
</feature>
<reference evidence="3 4" key="1">
    <citation type="submission" date="2018-10" db="EMBL/GenBank/DDBJ databases">
        <authorList>
            <person name="Jung H.S."/>
            <person name="Jeon C.O."/>
        </authorList>
    </citation>
    <scope>NUCLEOTIDE SEQUENCE [LARGE SCALE GENOMIC DNA]</scope>
    <source>
        <strain evidence="3 4">MA-7-27</strain>
    </source>
</reference>
<gene>
    <name evidence="3" type="ORF">D9R08_07545</name>
</gene>
<keyword evidence="4" id="KW-1185">Reference proteome</keyword>
<accession>A0A3L9YIL0</accession>
<evidence type="ECO:0000313" key="3">
    <source>
        <dbReference type="EMBL" id="RMA42640.1"/>
    </source>
</evidence>
<protein>
    <submittedName>
        <fullName evidence="3">Porin</fullName>
    </submittedName>
</protein>
<feature type="chain" id="PRO_5018276168" evidence="1">
    <location>
        <begin position="21"/>
        <end position="363"/>
    </location>
</feature>
<comment type="caution">
    <text evidence="3">The sequence shown here is derived from an EMBL/GenBank/DDBJ whole genome shotgun (WGS) entry which is preliminary data.</text>
</comment>
<dbReference type="RefSeq" id="WP_121897425.1">
    <property type="nucleotide sequence ID" value="NZ_RCNT01000003.1"/>
</dbReference>
<dbReference type="Pfam" id="PF13609">
    <property type="entry name" value="Porin_4"/>
    <property type="match status" value="1"/>
</dbReference>
<organism evidence="3 4">
    <name type="scientific">Rhodophyticola porphyridii</name>
    <dbReference type="NCBI Taxonomy" id="1852017"/>
    <lineage>
        <taxon>Bacteria</taxon>
        <taxon>Pseudomonadati</taxon>
        <taxon>Pseudomonadota</taxon>
        <taxon>Alphaproteobacteria</taxon>
        <taxon>Rhodobacterales</taxon>
        <taxon>Roseobacteraceae</taxon>
        <taxon>Rhodophyticola</taxon>
    </lineage>
</organism>
<evidence type="ECO:0000256" key="1">
    <source>
        <dbReference type="SAM" id="SignalP"/>
    </source>
</evidence>
<evidence type="ECO:0000313" key="4">
    <source>
        <dbReference type="Proteomes" id="UP000281343"/>
    </source>
</evidence>
<dbReference type="EMBL" id="RCNT01000003">
    <property type="protein sequence ID" value="RMA42640.1"/>
    <property type="molecule type" value="Genomic_DNA"/>
</dbReference>
<dbReference type="InterPro" id="IPR023614">
    <property type="entry name" value="Porin_dom_sf"/>
</dbReference>
<name>A0A3L9YIL0_9RHOB</name>
<dbReference type="GO" id="GO:0016020">
    <property type="term" value="C:membrane"/>
    <property type="evidence" value="ECO:0007669"/>
    <property type="project" value="InterPro"/>
</dbReference>
<feature type="domain" description="Porin" evidence="2">
    <location>
        <begin position="7"/>
        <end position="337"/>
    </location>
</feature>
<sequence length="363" mass="37596">MKKVLFATTALVATAGVAAADVTLSGTAQMGLQGGDMLSGATGDPVLSNMETQFVQDIDVTFTLSGESDNGLTFGAAVDLDENAANVNTDDAGVAIFVSGNFGTLTMGDTDGALDWAMTEAWVGNAGSINDDETSHVGALGSYLDGAYDGQILRYNYSFDSFGFAVSVEMDDSGVRDEGYAVGFTYGMDFGGGSVDFGLGYQVATPRDLWNVGNVSQIIVAETTTGNAADTTVGFGTYIGEVKALGVSAAVTLDNGLSAALTFTDFDVESTTVGFSDFDTTHVGVGVGYTFDAFTVSANWGQFEIDNYGELTGYGLAAAYDMGGGLSMHLGYGHTDYAVTNAALPSQVDGDWQTWSFGLSMSF</sequence>
<dbReference type="InterPro" id="IPR033900">
    <property type="entry name" value="Gram_neg_porin_domain"/>
</dbReference>